<feature type="domain" description="Fumarylacetoacetase-like C-terminal" evidence="15">
    <location>
        <begin position="107"/>
        <end position="362"/>
    </location>
</feature>
<proteinExistence type="inferred from homology"/>
<evidence type="ECO:0000256" key="7">
    <source>
        <dbReference type="ARBA" id="ARBA00022842"/>
    </source>
</evidence>
<feature type="binding site" evidence="12">
    <location>
        <position position="225"/>
    </location>
    <ligand>
        <name>Mg(2+)</name>
        <dbReference type="ChEBI" id="CHEBI:18420"/>
    </ligand>
</feature>
<feature type="binding site" evidence="12">
    <location>
        <position position="229"/>
    </location>
    <ligand>
        <name>Mg(2+)</name>
        <dbReference type="ChEBI" id="CHEBI:18420"/>
    </ligand>
</feature>
<gene>
    <name evidence="17" type="ORF">LY79DRAFT_634405</name>
</gene>
<feature type="binding site" evidence="11">
    <location>
        <position position="212"/>
    </location>
    <ligand>
        <name>substrate</name>
    </ligand>
</feature>
<evidence type="ECO:0000313" key="17">
    <source>
        <dbReference type="EMBL" id="KAK1585904.1"/>
    </source>
</evidence>
<evidence type="ECO:0000256" key="12">
    <source>
        <dbReference type="PIRSR" id="PIRSR605959-3"/>
    </source>
</evidence>
<comment type="caution">
    <text evidence="17">The sequence shown here is derived from an EMBL/GenBank/DDBJ whole genome shotgun (WGS) entry which is preliminary data.</text>
</comment>
<feature type="coiled-coil region" evidence="14">
    <location>
        <begin position="61"/>
        <end position="88"/>
    </location>
</feature>
<evidence type="ECO:0000256" key="11">
    <source>
        <dbReference type="PIRSR" id="PIRSR605959-2"/>
    </source>
</evidence>
<dbReference type="InterPro" id="IPR015377">
    <property type="entry name" value="Fumarylacetoacetase_N"/>
</dbReference>
<dbReference type="InterPro" id="IPR005959">
    <property type="entry name" value="Fumarylacetoacetase"/>
</dbReference>
<keyword evidence="9 13" id="KW-0585">Phenylalanine catabolism</keyword>
<evidence type="ECO:0000313" key="18">
    <source>
        <dbReference type="Proteomes" id="UP001230504"/>
    </source>
</evidence>
<organism evidence="17 18">
    <name type="scientific">Colletotrichum navitas</name>
    <dbReference type="NCBI Taxonomy" id="681940"/>
    <lineage>
        <taxon>Eukaryota</taxon>
        <taxon>Fungi</taxon>
        <taxon>Dikarya</taxon>
        <taxon>Ascomycota</taxon>
        <taxon>Pezizomycotina</taxon>
        <taxon>Sordariomycetes</taxon>
        <taxon>Hypocreomycetidae</taxon>
        <taxon>Glomerellales</taxon>
        <taxon>Glomerellaceae</taxon>
        <taxon>Colletotrichum</taxon>
        <taxon>Colletotrichum graminicola species complex</taxon>
    </lineage>
</organism>
<reference evidence="17" key="1">
    <citation type="submission" date="2021-06" db="EMBL/GenBank/DDBJ databases">
        <title>Comparative genomics, transcriptomics and evolutionary studies reveal genomic signatures of adaptation to plant cell wall in hemibiotrophic fungi.</title>
        <authorList>
            <consortium name="DOE Joint Genome Institute"/>
            <person name="Baroncelli R."/>
            <person name="Diaz J.F."/>
            <person name="Benocci T."/>
            <person name="Peng M."/>
            <person name="Battaglia E."/>
            <person name="Haridas S."/>
            <person name="Andreopoulos W."/>
            <person name="Labutti K."/>
            <person name="Pangilinan J."/>
            <person name="Floch G.L."/>
            <person name="Makela M.R."/>
            <person name="Henrissat B."/>
            <person name="Grigoriev I.V."/>
            <person name="Crouch J.A."/>
            <person name="De Vries R.P."/>
            <person name="Sukno S.A."/>
            <person name="Thon M.R."/>
        </authorList>
    </citation>
    <scope>NUCLEOTIDE SEQUENCE</scope>
    <source>
        <strain evidence="17">CBS 125086</strain>
    </source>
</reference>
<dbReference type="InterPro" id="IPR036462">
    <property type="entry name" value="Fumarylacetoacetase_N_sf"/>
</dbReference>
<evidence type="ECO:0000256" key="6">
    <source>
        <dbReference type="ARBA" id="ARBA00022837"/>
    </source>
</evidence>
<evidence type="ECO:0000256" key="1">
    <source>
        <dbReference type="ARBA" id="ARBA00004782"/>
    </source>
</evidence>
<evidence type="ECO:0000256" key="2">
    <source>
        <dbReference type="ARBA" id="ARBA00010211"/>
    </source>
</evidence>
<evidence type="ECO:0000259" key="16">
    <source>
        <dbReference type="Pfam" id="PF09298"/>
    </source>
</evidence>
<evidence type="ECO:0000256" key="8">
    <source>
        <dbReference type="ARBA" id="ARBA00022878"/>
    </source>
</evidence>
<accession>A0AAD8PWF8</accession>
<dbReference type="GO" id="GO:0006559">
    <property type="term" value="P:L-phenylalanine catabolic process"/>
    <property type="evidence" value="ECO:0007669"/>
    <property type="project" value="UniProtKB-UniRule"/>
</dbReference>
<dbReference type="InterPro" id="IPR036663">
    <property type="entry name" value="Fumarylacetoacetase_C_sf"/>
</dbReference>
<dbReference type="GO" id="GO:0006572">
    <property type="term" value="P:L-tyrosine catabolic process"/>
    <property type="evidence" value="ECO:0007669"/>
    <property type="project" value="UniProtKB-UniRule"/>
</dbReference>
<comment type="cofactor">
    <cofactor evidence="13">
        <name>Mg(2+)</name>
        <dbReference type="ChEBI" id="CHEBI:18420"/>
    </cofactor>
    <cofactor evidence="13">
        <name>Ca(2+)</name>
        <dbReference type="ChEBI" id="CHEBI:29108"/>
    </cofactor>
</comment>
<keyword evidence="4 12" id="KW-0479">Metal-binding</keyword>
<dbReference type="PANTHER" id="PTHR43069">
    <property type="entry name" value="FUMARYLACETOACETASE"/>
    <property type="match status" value="1"/>
</dbReference>
<feature type="active site" description="Proton acceptor" evidence="10">
    <location>
        <position position="115"/>
    </location>
</feature>
<dbReference type="GO" id="GO:1902000">
    <property type="term" value="P:homogentisate catabolic process"/>
    <property type="evidence" value="ECO:0007669"/>
    <property type="project" value="TreeGrafter"/>
</dbReference>
<evidence type="ECO:0000256" key="3">
    <source>
        <dbReference type="ARBA" id="ARBA00012094"/>
    </source>
</evidence>
<name>A0AAD8PWF8_9PEZI</name>
<evidence type="ECO:0000256" key="5">
    <source>
        <dbReference type="ARBA" id="ARBA00022801"/>
    </source>
</evidence>
<dbReference type="EC" id="3.7.1.2" evidence="3 13"/>
<evidence type="ECO:0000256" key="14">
    <source>
        <dbReference type="SAM" id="Coils"/>
    </source>
</evidence>
<comment type="catalytic activity">
    <reaction evidence="13">
        <text>4-fumarylacetoacetate + H2O = acetoacetate + fumarate + H(+)</text>
        <dbReference type="Rhea" id="RHEA:10244"/>
        <dbReference type="ChEBI" id="CHEBI:13705"/>
        <dbReference type="ChEBI" id="CHEBI:15377"/>
        <dbReference type="ChEBI" id="CHEBI:15378"/>
        <dbReference type="ChEBI" id="CHEBI:18034"/>
        <dbReference type="ChEBI" id="CHEBI:29806"/>
        <dbReference type="EC" id="3.7.1.2"/>
    </reaction>
</comment>
<comment type="similarity">
    <text evidence="2 13">Belongs to the FAH family.</text>
</comment>
<keyword evidence="8 13" id="KW-0828">Tyrosine catabolism</keyword>
<dbReference type="GO" id="GO:0046872">
    <property type="term" value="F:metal ion binding"/>
    <property type="evidence" value="ECO:0007669"/>
    <property type="project" value="UniProtKB-UniRule"/>
</dbReference>
<dbReference type="GO" id="GO:0004334">
    <property type="term" value="F:fumarylacetoacetase activity"/>
    <property type="evidence" value="ECO:0007669"/>
    <property type="project" value="UniProtKB-UniRule"/>
</dbReference>
<dbReference type="SUPFAM" id="SSF63433">
    <property type="entry name" value="Fumarylacetoacetate hydrolase, FAH, N-terminal domain"/>
    <property type="match status" value="1"/>
</dbReference>
<feature type="binding site" evidence="11">
    <location>
        <position position="319"/>
    </location>
    <ligand>
        <name>substrate</name>
    </ligand>
</feature>
<keyword evidence="6 12" id="KW-0106">Calcium</keyword>
<dbReference type="SUPFAM" id="SSF56529">
    <property type="entry name" value="FAH"/>
    <property type="match status" value="1"/>
</dbReference>
<protein>
    <recommendedName>
        <fullName evidence="3 13">Fumarylacetoacetase</fullName>
        <ecNumber evidence="3 13">3.7.1.2</ecNumber>
    </recommendedName>
    <alternativeName>
        <fullName evidence="13">Fumarylacetoacetate hydrolase</fullName>
    </alternativeName>
</protein>
<feature type="binding site" evidence="12">
    <location>
        <position position="173"/>
    </location>
    <ligand>
        <name>Ca(2+)</name>
        <dbReference type="ChEBI" id="CHEBI:29108"/>
    </ligand>
</feature>
<feature type="binding site" evidence="12">
    <location>
        <position position="171"/>
    </location>
    <ligand>
        <name>Ca(2+)</name>
        <dbReference type="ChEBI" id="CHEBI:29108"/>
    </ligand>
</feature>
<dbReference type="GeneID" id="85446473"/>
<dbReference type="Proteomes" id="UP001230504">
    <property type="component" value="Unassembled WGS sequence"/>
</dbReference>
<evidence type="ECO:0000259" key="15">
    <source>
        <dbReference type="Pfam" id="PF01557"/>
    </source>
</evidence>
<dbReference type="Pfam" id="PF09298">
    <property type="entry name" value="FAA_hydrolase_N"/>
    <property type="match status" value="1"/>
</dbReference>
<comment type="pathway">
    <text evidence="1 13">Amino-acid degradation; L-phenylalanine degradation; acetoacetate and fumarate from L-phenylalanine: step 6/6.</text>
</comment>
<dbReference type="AlphaFoldDB" id="A0AAD8PWF8"/>
<dbReference type="EMBL" id="JAHLJV010000040">
    <property type="protein sequence ID" value="KAK1585904.1"/>
    <property type="molecule type" value="Genomic_DNA"/>
</dbReference>
<sequence length="394" mass="42770">MSFSEHFSIANIPFGIASTSTRPKSVVTRVEDSIVFLSDLGLEASENVKSALCQATLNDLAAIDKAELQQLRKKIQQLLSDNSTLSRYSVSVDDVQLHLPISVQEFSSFACFLDHIKNVKPSILPLAEKFPISYVGRSSSIVSGGRFARPYGLYHDGEEIIFGPSRAMDYELEVACIIGKPTQLGTHVSVSDATDHIFGLVLMIDWSARDIQSIEMGLLGPMNGKSFGTSISPWVVTLEALEAFATPLLPKTKPSPPYLSKEKSSYDVTLQAEVLTEDGHTLVCKSQLSWMHWTFGDIISQHTVNGCNLRTGDVLSAGTVSGTGDNEHGCLLELTNGGKVAWETSTGQKRIYLQDSDGVRISGYAGNGVGFGDCLGFIDAPKPLYQDKEIVVVQ</sequence>
<keyword evidence="14" id="KW-0175">Coiled coil</keyword>
<feature type="domain" description="Fumarylacetoacetase N-terminal" evidence="16">
    <location>
        <begin position="10"/>
        <end position="100"/>
    </location>
</feature>
<dbReference type="Pfam" id="PF01557">
    <property type="entry name" value="FAA_hydrolase"/>
    <property type="match status" value="1"/>
</dbReference>
<feature type="binding site" evidence="12">
    <location>
        <position position="205"/>
    </location>
    <ligand>
        <name>Ca(2+)</name>
        <dbReference type="ChEBI" id="CHEBI:29108"/>
    </ligand>
</feature>
<evidence type="ECO:0000256" key="9">
    <source>
        <dbReference type="ARBA" id="ARBA00023232"/>
    </source>
</evidence>
<dbReference type="RefSeq" id="XP_060412887.1">
    <property type="nucleotide sequence ID" value="XM_060562233.1"/>
</dbReference>
<evidence type="ECO:0000256" key="4">
    <source>
        <dbReference type="ARBA" id="ARBA00022723"/>
    </source>
</evidence>
<keyword evidence="18" id="KW-1185">Reference proteome</keyword>
<dbReference type="Gene3D" id="3.90.850.10">
    <property type="entry name" value="Fumarylacetoacetase-like, C-terminal domain"/>
    <property type="match status" value="1"/>
</dbReference>
<dbReference type="PANTHER" id="PTHR43069:SF5">
    <property type="entry name" value="FUMARYLACETOACETASE"/>
    <property type="match status" value="1"/>
</dbReference>
<dbReference type="Gene3D" id="2.30.30.230">
    <property type="entry name" value="Fumarylacetoacetase, N-terminal domain"/>
    <property type="match status" value="1"/>
</dbReference>
<feature type="binding site" evidence="12">
    <location>
        <position position="205"/>
    </location>
    <ligand>
        <name>Mg(2+)</name>
        <dbReference type="ChEBI" id="CHEBI:18420"/>
    </ligand>
</feature>
<evidence type="ECO:0000256" key="13">
    <source>
        <dbReference type="RuleBase" id="RU366008"/>
    </source>
</evidence>
<evidence type="ECO:0000256" key="10">
    <source>
        <dbReference type="PIRSR" id="PIRSR605959-1"/>
    </source>
</evidence>
<keyword evidence="7 12" id="KW-0460">Magnesium</keyword>
<keyword evidence="5 13" id="KW-0378">Hydrolase</keyword>
<dbReference type="InterPro" id="IPR011234">
    <property type="entry name" value="Fumarylacetoacetase-like_C"/>
</dbReference>